<dbReference type="NCBIfam" id="TIGR02199">
    <property type="entry name" value="rfaE_dom_II"/>
    <property type="match status" value="1"/>
</dbReference>
<dbReference type="eggNOG" id="COG2870">
    <property type="taxonomic scope" value="Bacteria"/>
</dbReference>
<dbReference type="GO" id="GO:0097171">
    <property type="term" value="P:ADP-L-glycero-beta-D-manno-heptose biosynthetic process"/>
    <property type="evidence" value="ECO:0007669"/>
    <property type="project" value="UniProtKB-UniPathway"/>
</dbReference>
<comment type="pathway">
    <text evidence="3">Bacterial outer membrane biogenesis; LPS core biosynthesis.</text>
</comment>
<evidence type="ECO:0000256" key="11">
    <source>
        <dbReference type="ARBA" id="ARBA00047428"/>
    </source>
</evidence>
<dbReference type="PANTHER" id="PTHR46969:SF1">
    <property type="entry name" value="BIFUNCTIONAL PROTEIN HLDE"/>
    <property type="match status" value="1"/>
</dbReference>
<dbReference type="Pfam" id="PF01467">
    <property type="entry name" value="CTP_transf_like"/>
    <property type="match status" value="1"/>
</dbReference>
<comment type="pathway">
    <text evidence="12">Nucleotide-sugar biosynthesis; ADP-L-glycero-beta-D-manno-heptose biosynthesis; ADP-L-glycero-beta-D-manno-heptose from D-glycero-beta-D-manno-heptose 7-phosphate: step 3/4.</text>
</comment>
<keyword evidence="7 12" id="KW-0418">Kinase</keyword>
<dbReference type="PATRIC" id="fig|525903.6.peg.1694"/>
<dbReference type="GO" id="GO:0009244">
    <property type="term" value="P:lipopolysaccharide core region biosynthetic process"/>
    <property type="evidence" value="ECO:0007669"/>
    <property type="project" value="UniProtKB-UniPathway"/>
</dbReference>
<proteinExistence type="inferred from homology"/>
<reference evidence="15 16" key="1">
    <citation type="journal article" date="2009" name="Stand. Genomic Sci.">
        <title>Complete genome sequence of Thermanaerovibrio acidaminovorans type strain (Su883).</title>
        <authorList>
            <person name="Chovatia M."/>
            <person name="Sikorski J."/>
            <person name="Schroder M."/>
            <person name="Lapidus A."/>
            <person name="Nolan M."/>
            <person name="Tice H."/>
            <person name="Glavina Del Rio T."/>
            <person name="Copeland A."/>
            <person name="Cheng J.F."/>
            <person name="Lucas S."/>
            <person name="Chen F."/>
            <person name="Bruce D."/>
            <person name="Goodwin L."/>
            <person name="Pitluck S."/>
            <person name="Ivanova N."/>
            <person name="Mavromatis K."/>
            <person name="Ovchinnikova G."/>
            <person name="Pati A."/>
            <person name="Chen A."/>
            <person name="Palaniappan K."/>
            <person name="Land M."/>
            <person name="Hauser L."/>
            <person name="Chang Y.J."/>
            <person name="Jeffries C.D."/>
            <person name="Chain P."/>
            <person name="Saunders E."/>
            <person name="Detter J.C."/>
            <person name="Brettin T."/>
            <person name="Rohde M."/>
            <person name="Goker M."/>
            <person name="Spring S."/>
            <person name="Bristow J."/>
            <person name="Markowitz V."/>
            <person name="Hugenholtz P."/>
            <person name="Kyrpides N.C."/>
            <person name="Klenk H.P."/>
            <person name="Eisen J.A."/>
        </authorList>
    </citation>
    <scope>NUCLEOTIDE SEQUENCE [LARGE SCALE GENOMIC DNA]</scope>
    <source>
        <strain evidence="16">ATCC 49978 / DSM 6589 / Su883</strain>
    </source>
</reference>
<dbReference type="GO" id="GO:0033785">
    <property type="term" value="F:heptose 7-phosphate kinase activity"/>
    <property type="evidence" value="ECO:0007669"/>
    <property type="project" value="UniProtKB-UniRule"/>
</dbReference>
<gene>
    <name evidence="12" type="primary">hldE</name>
    <name evidence="15" type="ordered locus">Taci_1704</name>
</gene>
<dbReference type="OrthoDB" id="9802794at2"/>
<organism evidence="15 16">
    <name type="scientific">Thermanaerovibrio acidaminovorans (strain ATCC 49978 / DSM 6589 / Su883)</name>
    <name type="common">Selenomonas acidaminovorans</name>
    <dbReference type="NCBI Taxonomy" id="525903"/>
    <lineage>
        <taxon>Bacteria</taxon>
        <taxon>Thermotogati</taxon>
        <taxon>Synergistota</taxon>
        <taxon>Synergistia</taxon>
        <taxon>Synergistales</taxon>
        <taxon>Synergistaceae</taxon>
        <taxon>Thermanaerovibrio</taxon>
    </lineage>
</organism>
<keyword evidence="8 12" id="KW-0067">ATP-binding</keyword>
<comment type="function">
    <text evidence="2 12">Catalyzes the ADP transfer from ATP to D-glycero-beta-D-manno-heptose 1-phosphate, yielding ADP-D-glycero-beta-D-manno-heptose.</text>
</comment>
<comment type="function">
    <text evidence="1 12">Catalyzes the phosphorylation of D-glycero-D-manno-heptose 7-phosphate at the C-1 position to selectively form D-glycero-beta-D-manno-heptose-1,7-bisphosphate.</text>
</comment>
<dbReference type="SUPFAM" id="SSF52374">
    <property type="entry name" value="Nucleotidylyl transferase"/>
    <property type="match status" value="1"/>
</dbReference>
<dbReference type="Pfam" id="PF00294">
    <property type="entry name" value="PfkB"/>
    <property type="match status" value="1"/>
</dbReference>
<dbReference type="HAMAP" id="MF_01603">
    <property type="entry name" value="HldE"/>
    <property type="match status" value="1"/>
</dbReference>
<dbReference type="GO" id="GO:0016773">
    <property type="term" value="F:phosphotransferase activity, alcohol group as acceptor"/>
    <property type="evidence" value="ECO:0007669"/>
    <property type="project" value="InterPro"/>
</dbReference>
<evidence type="ECO:0000256" key="1">
    <source>
        <dbReference type="ARBA" id="ARBA00002319"/>
    </source>
</evidence>
<dbReference type="Gene3D" id="3.40.1190.20">
    <property type="match status" value="1"/>
</dbReference>
<feature type="binding site" evidence="12">
    <location>
        <begin position="202"/>
        <end position="205"/>
    </location>
    <ligand>
        <name>ATP</name>
        <dbReference type="ChEBI" id="CHEBI:30616"/>
    </ligand>
</feature>
<evidence type="ECO:0000256" key="9">
    <source>
        <dbReference type="ARBA" id="ARBA00023268"/>
    </source>
</evidence>
<dbReference type="EMBL" id="CP001818">
    <property type="protein sequence ID" value="ACZ19918.1"/>
    <property type="molecule type" value="Genomic_DNA"/>
</dbReference>
<evidence type="ECO:0000256" key="10">
    <source>
        <dbReference type="ARBA" id="ARBA00023277"/>
    </source>
</evidence>
<feature type="region of interest" description="Ribokinase" evidence="12">
    <location>
        <begin position="1"/>
        <end position="326"/>
    </location>
</feature>
<dbReference type="CDD" id="cd01172">
    <property type="entry name" value="RfaE_like"/>
    <property type="match status" value="1"/>
</dbReference>
<dbReference type="HOGENOM" id="CLU_021150_2_1_0"/>
<dbReference type="InterPro" id="IPR014729">
    <property type="entry name" value="Rossmann-like_a/b/a_fold"/>
</dbReference>
<dbReference type="RefSeq" id="WP_012870427.1">
    <property type="nucleotide sequence ID" value="NC_013522.1"/>
</dbReference>
<protein>
    <recommendedName>
        <fullName evidence="12">Bifunctional protein HldE</fullName>
    </recommendedName>
    <domain>
        <recommendedName>
            <fullName evidence="12">D-beta-D-heptose 7-phosphate kinase</fullName>
            <ecNumber evidence="12">2.7.1.167</ecNumber>
        </recommendedName>
        <alternativeName>
            <fullName evidence="12">D-beta-D-heptose 7-phosphotransferase</fullName>
        </alternativeName>
        <alternativeName>
            <fullName evidence="12">D-glycero-beta-D-manno-heptose-7-phosphate kinase</fullName>
        </alternativeName>
    </domain>
    <domain>
        <recommendedName>
            <fullName evidence="12">D-beta-D-heptose 1-phosphate adenylyltransferase</fullName>
            <ecNumber evidence="12">2.7.7.70</ecNumber>
        </recommendedName>
        <alternativeName>
            <fullName evidence="12">D-glycero-beta-D-manno-heptose 1-phosphate adenylyltransferase</fullName>
        </alternativeName>
    </domain>
</protein>
<feature type="domain" description="Cytidyltransferase-like" evidence="14">
    <location>
        <begin position="350"/>
        <end position="476"/>
    </location>
</feature>
<evidence type="ECO:0000256" key="12">
    <source>
        <dbReference type="HAMAP-Rule" id="MF_01603"/>
    </source>
</evidence>
<dbReference type="UniPathway" id="UPA00958"/>
<dbReference type="InterPro" id="IPR023030">
    <property type="entry name" value="Bifunc_HldE"/>
</dbReference>
<dbReference type="NCBIfam" id="TIGR00125">
    <property type="entry name" value="cyt_tran_rel"/>
    <property type="match status" value="1"/>
</dbReference>
<dbReference type="GO" id="GO:0005524">
    <property type="term" value="F:ATP binding"/>
    <property type="evidence" value="ECO:0007669"/>
    <property type="project" value="UniProtKB-UniRule"/>
</dbReference>
<feature type="active site" evidence="12">
    <location>
        <position position="272"/>
    </location>
</feature>
<comment type="catalytic activity">
    <reaction evidence="11 12">
        <text>D-glycero-beta-D-manno-heptose 1-phosphate + ATP + H(+) = ADP-D-glycero-beta-D-manno-heptose + diphosphate</text>
        <dbReference type="Rhea" id="RHEA:27465"/>
        <dbReference type="ChEBI" id="CHEBI:15378"/>
        <dbReference type="ChEBI" id="CHEBI:30616"/>
        <dbReference type="ChEBI" id="CHEBI:33019"/>
        <dbReference type="ChEBI" id="CHEBI:59967"/>
        <dbReference type="ChEBI" id="CHEBI:61593"/>
        <dbReference type="EC" id="2.7.7.70"/>
    </reaction>
</comment>
<feature type="region of interest" description="Cytidylyltransferase" evidence="12">
    <location>
        <begin position="350"/>
        <end position="479"/>
    </location>
</feature>
<dbReference type="InterPro" id="IPR004821">
    <property type="entry name" value="Cyt_trans-like"/>
</dbReference>
<evidence type="ECO:0000256" key="7">
    <source>
        <dbReference type="ARBA" id="ARBA00022777"/>
    </source>
</evidence>
<dbReference type="Proteomes" id="UP000002030">
    <property type="component" value="Chromosome"/>
</dbReference>
<dbReference type="InterPro" id="IPR029056">
    <property type="entry name" value="Ribokinase-like"/>
</dbReference>
<evidence type="ECO:0000259" key="14">
    <source>
        <dbReference type="Pfam" id="PF01467"/>
    </source>
</evidence>
<dbReference type="InterPro" id="IPR011914">
    <property type="entry name" value="RfaE_dom_II"/>
</dbReference>
<dbReference type="STRING" id="525903.Taci_1704"/>
<evidence type="ECO:0000256" key="3">
    <source>
        <dbReference type="ARBA" id="ARBA00004713"/>
    </source>
</evidence>
<dbReference type="InterPro" id="IPR011913">
    <property type="entry name" value="RfaE_dom_I"/>
</dbReference>
<evidence type="ECO:0000256" key="5">
    <source>
        <dbReference type="ARBA" id="ARBA00022695"/>
    </source>
</evidence>
<evidence type="ECO:0000313" key="15">
    <source>
        <dbReference type="EMBL" id="ACZ19918.1"/>
    </source>
</evidence>
<accession>D1B7C7</accession>
<comment type="pathway">
    <text evidence="12">Nucleotide-sugar biosynthesis; ADP-L-glycero-beta-D-manno-heptose biosynthesis; ADP-L-glycero-beta-D-manno-heptose from D-glycero-beta-D-manno-heptose 7-phosphate: step 1/4.</text>
</comment>
<comment type="catalytic activity">
    <reaction evidence="12">
        <text>D-glycero-beta-D-manno-heptose 7-phosphate + ATP = D-glycero-beta-D-manno-heptose 1,7-bisphosphate + ADP + H(+)</text>
        <dbReference type="Rhea" id="RHEA:27473"/>
        <dbReference type="ChEBI" id="CHEBI:15378"/>
        <dbReference type="ChEBI" id="CHEBI:30616"/>
        <dbReference type="ChEBI" id="CHEBI:60204"/>
        <dbReference type="ChEBI" id="CHEBI:60208"/>
        <dbReference type="ChEBI" id="CHEBI:456216"/>
        <dbReference type="EC" id="2.7.1.167"/>
    </reaction>
</comment>
<evidence type="ECO:0000256" key="4">
    <source>
        <dbReference type="ARBA" id="ARBA00022679"/>
    </source>
</evidence>
<name>D1B7C7_THEAS</name>
<dbReference type="InterPro" id="IPR011611">
    <property type="entry name" value="PfkB_dom"/>
</dbReference>
<dbReference type="PANTHER" id="PTHR46969">
    <property type="entry name" value="BIFUNCTIONAL PROTEIN HLDE"/>
    <property type="match status" value="1"/>
</dbReference>
<dbReference type="SUPFAM" id="SSF53613">
    <property type="entry name" value="Ribokinase-like"/>
    <property type="match status" value="1"/>
</dbReference>
<keyword evidence="6 12" id="KW-0547">Nucleotide-binding</keyword>
<keyword evidence="5 12" id="KW-0548">Nucleotidyltransferase</keyword>
<comment type="similarity">
    <text evidence="12">In the N-terminal section; belongs to the carbohydrate kinase PfkB family.</text>
</comment>
<dbReference type="AlphaFoldDB" id="D1B7C7"/>
<dbReference type="GO" id="GO:0033786">
    <property type="term" value="F:heptose-1-phosphate adenylyltransferase activity"/>
    <property type="evidence" value="ECO:0007669"/>
    <property type="project" value="UniProtKB-UniRule"/>
</dbReference>
<dbReference type="EnsemblBacteria" id="ACZ19918">
    <property type="protein sequence ID" value="ACZ19918"/>
    <property type="gene ID" value="Taci_1704"/>
</dbReference>
<dbReference type="GO" id="GO:0005829">
    <property type="term" value="C:cytosol"/>
    <property type="evidence" value="ECO:0007669"/>
    <property type="project" value="TreeGrafter"/>
</dbReference>
<dbReference type="eggNOG" id="COG0615">
    <property type="taxonomic scope" value="Bacteria"/>
</dbReference>
<feature type="domain" description="Carbohydrate kinase PfkB" evidence="13">
    <location>
        <begin position="16"/>
        <end position="310"/>
    </location>
</feature>
<evidence type="ECO:0000313" key="16">
    <source>
        <dbReference type="Proteomes" id="UP000002030"/>
    </source>
</evidence>
<keyword evidence="4 12" id="KW-0808">Transferase</keyword>
<evidence type="ECO:0000256" key="2">
    <source>
        <dbReference type="ARBA" id="ARBA00003753"/>
    </source>
</evidence>
<dbReference type="PROSITE" id="PS00583">
    <property type="entry name" value="PFKB_KINASES_1"/>
    <property type="match status" value="1"/>
</dbReference>
<keyword evidence="10 12" id="KW-0119">Carbohydrate metabolism</keyword>
<dbReference type="UniPathway" id="UPA00356">
    <property type="reaction ID" value="UER00437"/>
</dbReference>
<evidence type="ECO:0000256" key="6">
    <source>
        <dbReference type="ARBA" id="ARBA00022741"/>
    </source>
</evidence>
<keyword evidence="9 12" id="KW-0511">Multifunctional enzyme</keyword>
<evidence type="ECO:0000256" key="8">
    <source>
        <dbReference type="ARBA" id="ARBA00022840"/>
    </source>
</evidence>
<dbReference type="Gene3D" id="3.40.50.620">
    <property type="entry name" value="HUPs"/>
    <property type="match status" value="1"/>
</dbReference>
<comment type="similarity">
    <text evidence="12">In the C-terminal section; belongs to the cytidylyltransferase family.</text>
</comment>
<sequence length="479" mass="51753">MLGTLKAIEGCSGLNVLVLGDLMLDRVIRGRVERISPEAPVPVVHFEEERFTLGGACNVARNMARLGCRVTVLGSLGDDPHGTLMEDLLSREGISFGGIRTERPTTTKTRVVAHRHQLIRVDREETGALPSPHQDRLLAALEEALGAHPRVAVISDYAKGVCTPAVCGAAISRLRGMGVPVVVDPKGADWERYRGAFLVTPNLKELGIALGREVPNQDGPVEEAARQALERFGVDFIMVTRSEMGLSLVGPRGAHHHRSTAREVYDVTGAGDTAVAVFAALYGAGADMVEAALWANRAGGYAVGREGTYAVTREDLLSMLSLRGGGKLLSLAEAVQLAETWRRGGQTVVFTNGCFDVLHAGHVRCIRSARAMGDRLIVGLNSDQSVRRLKGPNRPVNPEELRAEVLCALEDVDGVVIFHQDTPLEIIRAIRPQVLVKGGDYRPCDIVGHREVLSWGGRVEVVPLLEGLSTTRIIERIRS</sequence>
<evidence type="ECO:0000259" key="13">
    <source>
        <dbReference type="Pfam" id="PF00294"/>
    </source>
</evidence>
<dbReference type="KEGG" id="tai:Taci_1704"/>
<keyword evidence="16" id="KW-1185">Reference proteome</keyword>
<comment type="subunit">
    <text evidence="12">Homodimer.</text>
</comment>
<dbReference type="EC" id="2.7.1.167" evidence="12"/>
<dbReference type="InterPro" id="IPR002173">
    <property type="entry name" value="Carboh/pur_kinase_PfkB_CS"/>
</dbReference>
<dbReference type="EC" id="2.7.7.70" evidence="12"/>